<reference evidence="2 3" key="1">
    <citation type="journal article" date="2014" name="ISME J.">
        <title>Ecophysiology of Thioploca ingrica as revealed by the complete genome sequence supplemented with proteomic evidence.</title>
        <authorList>
            <person name="Kojima H."/>
            <person name="Ogura Y."/>
            <person name="Yamamoto N."/>
            <person name="Togashi T."/>
            <person name="Mori H."/>
            <person name="Watanabe T."/>
            <person name="Nemoto F."/>
            <person name="Kurokawa K."/>
            <person name="Hayashi T."/>
            <person name="Fukui M."/>
        </authorList>
    </citation>
    <scope>NUCLEOTIDE SEQUENCE [LARGE SCALE GENOMIC DNA]</scope>
</reference>
<dbReference type="EMBL" id="AP014633">
    <property type="protein sequence ID" value="BAP57004.1"/>
    <property type="molecule type" value="Genomic_DNA"/>
</dbReference>
<dbReference type="KEGG" id="tig:THII_2707"/>
<dbReference type="InterPro" id="IPR050678">
    <property type="entry name" value="DNA_Partitioning_ATPase"/>
</dbReference>
<dbReference type="Gene3D" id="3.40.50.300">
    <property type="entry name" value="P-loop containing nucleotide triphosphate hydrolases"/>
    <property type="match status" value="1"/>
</dbReference>
<dbReference type="Pfam" id="PF13614">
    <property type="entry name" value="AAA_31"/>
    <property type="match status" value="1"/>
</dbReference>
<gene>
    <name evidence="2" type="ORF">THII_2707</name>
</gene>
<sequence>MYLEHGQIRYGILIDPFGLEIYEYLAGKTTLKDQYQITDPKYVEPAAVFLDLFLERIKMRTIAVYAAKGGVGKTTLAVNIAFELAKQGKRVLVVDLDDQANASLSLGVNYAEAFDKATNLKQIDEILSAFEGRVEVIDFLRYCKNDGFVAQNYILVSPLNRYLSHGGKLHVLPSSFRTKAGQIADLSIKHKLLNVGLQKLTGDYDYVIIDTPPSQHDFIANSLYAAQYVLIPAQMEYLSFYGIIHPLDFAKDIRQDTDGKRAQILGIVPMMVGGTKLNNAIEDLVKDKFKTIPVFPGIKQSTVIGQASHKRLPLAIYAEQHKPAQAVAQQLATLTNQLIEKIDLLESKTGV</sequence>
<proteinExistence type="predicted"/>
<evidence type="ECO:0000259" key="1">
    <source>
        <dbReference type="Pfam" id="PF13614"/>
    </source>
</evidence>
<dbReference type="HOGENOM" id="CLU_037612_1_4_6"/>
<dbReference type="Proteomes" id="UP000031623">
    <property type="component" value="Chromosome"/>
</dbReference>
<dbReference type="CDD" id="cd02042">
    <property type="entry name" value="ParAB_family"/>
    <property type="match status" value="1"/>
</dbReference>
<protein>
    <submittedName>
        <fullName evidence="2">Chromosome partitioning ATPase</fullName>
    </submittedName>
</protein>
<dbReference type="AlphaFoldDB" id="A0A090AI39"/>
<organism evidence="2 3">
    <name type="scientific">Thioploca ingrica</name>
    <dbReference type="NCBI Taxonomy" id="40754"/>
    <lineage>
        <taxon>Bacteria</taxon>
        <taxon>Pseudomonadati</taxon>
        <taxon>Pseudomonadota</taxon>
        <taxon>Gammaproteobacteria</taxon>
        <taxon>Thiotrichales</taxon>
        <taxon>Thiotrichaceae</taxon>
        <taxon>Thioploca</taxon>
    </lineage>
</organism>
<keyword evidence="3" id="KW-1185">Reference proteome</keyword>
<feature type="domain" description="AAA" evidence="1">
    <location>
        <begin position="59"/>
        <end position="256"/>
    </location>
</feature>
<dbReference type="InterPro" id="IPR027417">
    <property type="entry name" value="P-loop_NTPase"/>
</dbReference>
<evidence type="ECO:0000313" key="3">
    <source>
        <dbReference type="Proteomes" id="UP000031623"/>
    </source>
</evidence>
<accession>A0A090AI39</accession>
<name>A0A090AI39_9GAMM</name>
<dbReference type="InterPro" id="IPR025669">
    <property type="entry name" value="AAA_dom"/>
</dbReference>
<dbReference type="STRING" id="40754.THII_2707"/>
<evidence type="ECO:0000313" key="2">
    <source>
        <dbReference type="EMBL" id="BAP57004.1"/>
    </source>
</evidence>
<dbReference type="PANTHER" id="PTHR13696">
    <property type="entry name" value="P-LOOP CONTAINING NUCLEOSIDE TRIPHOSPHATE HYDROLASE"/>
    <property type="match status" value="1"/>
</dbReference>
<dbReference type="SUPFAM" id="SSF52540">
    <property type="entry name" value="P-loop containing nucleoside triphosphate hydrolases"/>
    <property type="match status" value="1"/>
</dbReference>
<dbReference type="PANTHER" id="PTHR13696:SF99">
    <property type="entry name" value="COBYRINIC ACID AC-DIAMIDE SYNTHASE"/>
    <property type="match status" value="1"/>
</dbReference>